<evidence type="ECO:0000313" key="2">
    <source>
        <dbReference type="EMBL" id="KSU22908.1"/>
    </source>
</evidence>
<accession>A0A0V8EB48</accession>
<reference evidence="3" key="1">
    <citation type="submission" date="2015-10" db="EMBL/GenBank/DDBJ databases">
        <title>Draft Genome Sequences of 11 Lactococcus lactis subspecies cremoris strains.</title>
        <authorList>
            <person name="Wels M."/>
            <person name="Backus L."/>
            <person name="Boekhorst J."/>
            <person name="Dijkstra A."/>
            <person name="Beerthuizen M."/>
            <person name="Kelly W."/>
            <person name="Siezen R."/>
            <person name="Bachmann H."/>
            <person name="Van Hijum S."/>
        </authorList>
    </citation>
    <scope>NUCLEOTIDE SEQUENCE [LARGE SCALE GENOMIC DNA]</scope>
    <source>
        <strain evidence="3">M20</strain>
    </source>
</reference>
<feature type="compositionally biased region" description="Basic and acidic residues" evidence="1">
    <location>
        <begin position="59"/>
        <end position="68"/>
    </location>
</feature>
<dbReference type="AlphaFoldDB" id="A0A0V8EB48"/>
<sequence>MTRIDNKIDEGIARDFENTLNEIDRLKNAIKKIEEAENAPYPKEDEYKEKMERYNDLKESLEAERSGNVRDVTSDYENVEEMEM</sequence>
<dbReference type="EMBL" id="LKLU01000014">
    <property type="protein sequence ID" value="KSU22908.1"/>
    <property type="molecule type" value="Genomic_DNA"/>
</dbReference>
<dbReference type="Proteomes" id="UP000053719">
    <property type="component" value="Unassembled WGS sequence"/>
</dbReference>
<comment type="caution">
    <text evidence="2">The sequence shown here is derived from an EMBL/GenBank/DDBJ whole genome shotgun (WGS) entry which is preliminary data.</text>
</comment>
<name>A0A0V8EB48_LACLL</name>
<feature type="region of interest" description="Disordered" evidence="1">
    <location>
        <begin position="59"/>
        <end position="84"/>
    </location>
</feature>
<organism evidence="2 3">
    <name type="scientific">Lactococcus lactis subsp. lactis</name>
    <name type="common">Streptococcus lactis</name>
    <dbReference type="NCBI Taxonomy" id="1360"/>
    <lineage>
        <taxon>Bacteria</taxon>
        <taxon>Bacillati</taxon>
        <taxon>Bacillota</taxon>
        <taxon>Bacilli</taxon>
        <taxon>Lactobacillales</taxon>
        <taxon>Streptococcaceae</taxon>
        <taxon>Lactococcus</taxon>
    </lineage>
</organism>
<protein>
    <submittedName>
        <fullName evidence="2">Uncharacterized protein</fullName>
    </submittedName>
</protein>
<proteinExistence type="predicted"/>
<evidence type="ECO:0000313" key="3">
    <source>
        <dbReference type="Proteomes" id="UP000053719"/>
    </source>
</evidence>
<gene>
    <name evidence="2" type="ORF">M20_0418</name>
</gene>
<dbReference type="PATRIC" id="fig|1360.114.peg.2787"/>
<evidence type="ECO:0000256" key="1">
    <source>
        <dbReference type="SAM" id="MobiDB-lite"/>
    </source>
</evidence>